<accession>A0ABY6I0T0</accession>
<sequence length="56" mass="6305">MEKSCLNCKYFHNCAVDGEDPHGYCSTNPECVGFCALWDGERVTTEACEGWEVKIK</sequence>
<proteinExistence type="predicted"/>
<organism evidence="1 2">
    <name type="scientific">Candidatus Lokiarchaeum ossiferum</name>
    <dbReference type="NCBI Taxonomy" id="2951803"/>
    <lineage>
        <taxon>Archaea</taxon>
        <taxon>Promethearchaeati</taxon>
        <taxon>Promethearchaeota</taxon>
        <taxon>Promethearchaeia</taxon>
        <taxon>Promethearchaeales</taxon>
        <taxon>Promethearchaeaceae</taxon>
        <taxon>Candidatus Lokiarchaeum</taxon>
    </lineage>
</organism>
<gene>
    <name evidence="1" type="ORF">NEF87_004709</name>
</gene>
<evidence type="ECO:0000313" key="1">
    <source>
        <dbReference type="EMBL" id="UYP48424.1"/>
    </source>
</evidence>
<evidence type="ECO:0000313" key="2">
    <source>
        <dbReference type="Proteomes" id="UP001208689"/>
    </source>
</evidence>
<reference evidence="1" key="1">
    <citation type="submission" date="2022-09" db="EMBL/GenBank/DDBJ databases">
        <title>Actin cytoskeleton and complex cell architecture in an #Asgard archaeon.</title>
        <authorList>
            <person name="Ponce Toledo R.I."/>
            <person name="Schleper C."/>
            <person name="Rodrigues Oliveira T."/>
            <person name="Wollweber F."/>
            <person name="Xu J."/>
            <person name="Rittmann S."/>
            <person name="Klingl A."/>
            <person name="Pilhofer M."/>
        </authorList>
    </citation>
    <scope>NUCLEOTIDE SEQUENCE</scope>
    <source>
        <strain evidence="1">B-35</strain>
    </source>
</reference>
<dbReference type="Proteomes" id="UP001208689">
    <property type="component" value="Chromosome"/>
</dbReference>
<protein>
    <submittedName>
        <fullName evidence="1">Uncharacterized protein</fullName>
    </submittedName>
</protein>
<name>A0ABY6I0T0_9ARCH</name>
<keyword evidence="2" id="KW-1185">Reference proteome</keyword>
<dbReference type="EMBL" id="CP104013">
    <property type="protein sequence ID" value="UYP48424.1"/>
    <property type="molecule type" value="Genomic_DNA"/>
</dbReference>